<evidence type="ECO:0000313" key="2">
    <source>
        <dbReference type="Proteomes" id="UP000314294"/>
    </source>
</evidence>
<comment type="caution">
    <text evidence="1">The sequence shown here is derived from an EMBL/GenBank/DDBJ whole genome shotgun (WGS) entry which is preliminary data.</text>
</comment>
<reference evidence="1 2" key="1">
    <citation type="submission" date="2019-03" db="EMBL/GenBank/DDBJ databases">
        <title>First draft genome of Liparis tanakae, snailfish: a comprehensive survey of snailfish specific genes.</title>
        <authorList>
            <person name="Kim W."/>
            <person name="Song I."/>
            <person name="Jeong J.-H."/>
            <person name="Kim D."/>
            <person name="Kim S."/>
            <person name="Ryu S."/>
            <person name="Song J.Y."/>
            <person name="Lee S.K."/>
        </authorList>
    </citation>
    <scope>NUCLEOTIDE SEQUENCE [LARGE SCALE GENOMIC DNA]</scope>
    <source>
        <tissue evidence="1">Muscle</tissue>
    </source>
</reference>
<dbReference type="Proteomes" id="UP000314294">
    <property type="component" value="Unassembled WGS sequence"/>
</dbReference>
<protein>
    <submittedName>
        <fullName evidence="1">Uncharacterized protein</fullName>
    </submittedName>
</protein>
<evidence type="ECO:0000313" key="1">
    <source>
        <dbReference type="EMBL" id="TNN70568.1"/>
    </source>
</evidence>
<gene>
    <name evidence="1" type="ORF">EYF80_019152</name>
</gene>
<dbReference type="EMBL" id="SRLO01000161">
    <property type="protein sequence ID" value="TNN70568.1"/>
    <property type="molecule type" value="Genomic_DNA"/>
</dbReference>
<proteinExistence type="predicted"/>
<sequence length="87" mass="9869">MFKDKQSPRVWGVEAEVSLPYNQKPDPCAWVYPGYHIQPQHGAGNRHLMLRLALRSLTGSRHRIEVSCETRRAAAKSDTKQQQLGGK</sequence>
<dbReference type="AlphaFoldDB" id="A0A4Z2HY27"/>
<organism evidence="1 2">
    <name type="scientific">Liparis tanakae</name>
    <name type="common">Tanaka's snailfish</name>
    <dbReference type="NCBI Taxonomy" id="230148"/>
    <lineage>
        <taxon>Eukaryota</taxon>
        <taxon>Metazoa</taxon>
        <taxon>Chordata</taxon>
        <taxon>Craniata</taxon>
        <taxon>Vertebrata</taxon>
        <taxon>Euteleostomi</taxon>
        <taxon>Actinopterygii</taxon>
        <taxon>Neopterygii</taxon>
        <taxon>Teleostei</taxon>
        <taxon>Neoteleostei</taxon>
        <taxon>Acanthomorphata</taxon>
        <taxon>Eupercaria</taxon>
        <taxon>Perciformes</taxon>
        <taxon>Cottioidei</taxon>
        <taxon>Cottales</taxon>
        <taxon>Liparidae</taxon>
        <taxon>Liparis</taxon>
    </lineage>
</organism>
<keyword evidence="2" id="KW-1185">Reference proteome</keyword>
<accession>A0A4Z2HY27</accession>
<name>A0A4Z2HY27_9TELE</name>